<dbReference type="GO" id="GO:0005524">
    <property type="term" value="F:ATP binding"/>
    <property type="evidence" value="ECO:0007669"/>
    <property type="project" value="UniProtKB-KW"/>
</dbReference>
<name>A0AA96LTJ1_9BACL</name>
<gene>
    <name evidence="3" type="ORF">MJB10_07795</name>
</gene>
<feature type="domain" description="ABC transporter" evidence="2">
    <location>
        <begin position="15"/>
        <end position="83"/>
    </location>
</feature>
<dbReference type="SUPFAM" id="SSF52540">
    <property type="entry name" value="P-loop containing nucleoside triphosphate hydrolases"/>
    <property type="match status" value="1"/>
</dbReference>
<sequence>MWTPRCDRVGGGTGSESGGKSTIAQLLMGFYEPSKGQILVNGKPLKDYHNSAWMKKINIVFQEPYDTLMEEGTVYSNLVRMLEEEEYAKLIPT</sequence>
<dbReference type="RefSeq" id="WP_314805523.1">
    <property type="nucleotide sequence ID" value="NZ_CP130319.1"/>
</dbReference>
<keyword evidence="3" id="KW-0547">Nucleotide-binding</keyword>
<keyword evidence="4" id="KW-1185">Reference proteome</keyword>
<dbReference type="InterPro" id="IPR039421">
    <property type="entry name" value="Type_1_exporter"/>
</dbReference>
<dbReference type="PANTHER" id="PTHR43394">
    <property type="entry name" value="ATP-DEPENDENT PERMEASE MDL1, MITOCHONDRIAL"/>
    <property type="match status" value="1"/>
</dbReference>
<dbReference type="Proteomes" id="UP001304650">
    <property type="component" value="Chromosome"/>
</dbReference>
<protein>
    <submittedName>
        <fullName evidence="3">ATP-binding cassette domain-containing protein</fullName>
    </submittedName>
</protein>
<dbReference type="GO" id="GO:0015421">
    <property type="term" value="F:ABC-type oligopeptide transporter activity"/>
    <property type="evidence" value="ECO:0007669"/>
    <property type="project" value="TreeGrafter"/>
</dbReference>
<proteinExistence type="predicted"/>
<reference evidence="3" key="1">
    <citation type="submission" date="2022-02" db="EMBL/GenBank/DDBJ databases">
        <title>Paenibacillus sp. MBLB1832 Whole Genome Shotgun Sequencing.</title>
        <authorList>
            <person name="Hwang C.Y."/>
            <person name="Cho E.-S."/>
            <person name="Seo M.-J."/>
        </authorList>
    </citation>
    <scope>NUCLEOTIDE SEQUENCE</scope>
    <source>
        <strain evidence="3">MBLB1832</strain>
    </source>
</reference>
<dbReference type="PANTHER" id="PTHR43394:SF1">
    <property type="entry name" value="ATP-BINDING CASSETTE SUB-FAMILY B MEMBER 10, MITOCHONDRIAL"/>
    <property type="match status" value="1"/>
</dbReference>
<organism evidence="3 4">
    <name type="scientific">Paenibacillus roseopurpureus</name>
    <dbReference type="NCBI Taxonomy" id="2918901"/>
    <lineage>
        <taxon>Bacteria</taxon>
        <taxon>Bacillati</taxon>
        <taxon>Bacillota</taxon>
        <taxon>Bacilli</taxon>
        <taxon>Bacillales</taxon>
        <taxon>Paenibacillaceae</taxon>
        <taxon>Paenibacillus</taxon>
    </lineage>
</organism>
<dbReference type="Gene3D" id="3.40.50.300">
    <property type="entry name" value="P-loop containing nucleotide triphosphate hydrolases"/>
    <property type="match status" value="1"/>
</dbReference>
<dbReference type="InterPro" id="IPR027417">
    <property type="entry name" value="P-loop_NTPase"/>
</dbReference>
<keyword evidence="3" id="KW-0067">ATP-binding</keyword>
<dbReference type="KEGG" id="proo:MJB10_07795"/>
<evidence type="ECO:0000313" key="4">
    <source>
        <dbReference type="Proteomes" id="UP001304650"/>
    </source>
</evidence>
<accession>A0AA96LTJ1</accession>
<dbReference type="Pfam" id="PF00005">
    <property type="entry name" value="ABC_tran"/>
    <property type="match status" value="1"/>
</dbReference>
<dbReference type="EMBL" id="CP130319">
    <property type="protein sequence ID" value="WNR47009.1"/>
    <property type="molecule type" value="Genomic_DNA"/>
</dbReference>
<evidence type="ECO:0000259" key="2">
    <source>
        <dbReference type="Pfam" id="PF00005"/>
    </source>
</evidence>
<evidence type="ECO:0000256" key="1">
    <source>
        <dbReference type="SAM" id="MobiDB-lite"/>
    </source>
</evidence>
<dbReference type="InterPro" id="IPR003439">
    <property type="entry name" value="ABC_transporter-like_ATP-bd"/>
</dbReference>
<dbReference type="GO" id="GO:0016887">
    <property type="term" value="F:ATP hydrolysis activity"/>
    <property type="evidence" value="ECO:0007669"/>
    <property type="project" value="InterPro"/>
</dbReference>
<feature type="region of interest" description="Disordered" evidence="1">
    <location>
        <begin position="1"/>
        <end position="20"/>
    </location>
</feature>
<dbReference type="AlphaFoldDB" id="A0AA96LTJ1"/>
<evidence type="ECO:0000313" key="3">
    <source>
        <dbReference type="EMBL" id="WNR47009.1"/>
    </source>
</evidence>